<name>A0A8H4Q0S0_9HYPO</name>
<gene>
    <name evidence="1" type="ORF">GQ602_007117</name>
</gene>
<dbReference type="EMBL" id="JAACLJ010000009">
    <property type="protein sequence ID" value="KAF4580980.1"/>
    <property type="molecule type" value="Genomic_DNA"/>
</dbReference>
<dbReference type="Proteomes" id="UP000562929">
    <property type="component" value="Unassembled WGS sequence"/>
</dbReference>
<evidence type="ECO:0000313" key="1">
    <source>
        <dbReference type="EMBL" id="KAF4580980.1"/>
    </source>
</evidence>
<reference evidence="1 2" key="1">
    <citation type="journal article" date="2020" name="G3 (Bethesda)">
        <title>Genetic Underpinnings of Host Manipulation by Ophiocordyceps as Revealed by Comparative Transcriptomics.</title>
        <authorList>
            <person name="Will I."/>
            <person name="Das B."/>
            <person name="Trinh T."/>
            <person name="Brachmann A."/>
            <person name="Ohm R.A."/>
            <person name="de Bekker C."/>
        </authorList>
    </citation>
    <scope>NUCLEOTIDE SEQUENCE [LARGE SCALE GENOMIC DNA]</scope>
    <source>
        <strain evidence="1 2">EC05</strain>
    </source>
</reference>
<comment type="caution">
    <text evidence="1">The sequence shown here is derived from an EMBL/GenBank/DDBJ whole genome shotgun (WGS) entry which is preliminary data.</text>
</comment>
<evidence type="ECO:0000313" key="2">
    <source>
        <dbReference type="Proteomes" id="UP000562929"/>
    </source>
</evidence>
<sequence length="74" mass="8634">MKLIWSQQYNDALQLFETLSNHLQGEGENNVSWEHPWATDTIRQTRSLSLSRLPIEISNEEVPSPQTKRLKNLD</sequence>
<proteinExistence type="predicted"/>
<protein>
    <submittedName>
        <fullName evidence="1">Uncharacterized protein</fullName>
    </submittedName>
</protein>
<organism evidence="1 2">
    <name type="scientific">Ophiocordyceps camponoti-floridani</name>
    <dbReference type="NCBI Taxonomy" id="2030778"/>
    <lineage>
        <taxon>Eukaryota</taxon>
        <taxon>Fungi</taxon>
        <taxon>Dikarya</taxon>
        <taxon>Ascomycota</taxon>
        <taxon>Pezizomycotina</taxon>
        <taxon>Sordariomycetes</taxon>
        <taxon>Hypocreomycetidae</taxon>
        <taxon>Hypocreales</taxon>
        <taxon>Ophiocordycipitaceae</taxon>
        <taxon>Ophiocordyceps</taxon>
    </lineage>
</organism>
<dbReference type="AlphaFoldDB" id="A0A8H4Q0S0"/>
<accession>A0A8H4Q0S0</accession>
<keyword evidence="2" id="KW-1185">Reference proteome</keyword>